<name>A0ABQ7G8U4_DUNSA</name>
<sequence length="229" mass="25070">MEKRMASGKSNPFQDVDFDALKQQIEGLLATQRQDDKELATRMAQSMRVVFGTNTEAISLKTNLILAHCQAAKTRGPDLPERQGTLLQHVASNVANSLQRGFSARPPAQENDGRLPPSVFSQLPRDSTGSTTPEVSVSLWPLSTTASQRKPELSTSSSLTTMLPEDIFTMPPKDAAHVVERLIELTLEARAALQAVQAACEACKQMANFVCALLHSNNPDLERVNIEFK</sequence>
<gene>
    <name evidence="2" type="ORF">DUNSADRAFT_13738</name>
</gene>
<protein>
    <recommendedName>
        <fullName evidence="4">Encoded protein</fullName>
    </recommendedName>
</protein>
<keyword evidence="3" id="KW-1185">Reference proteome</keyword>
<organism evidence="2 3">
    <name type="scientific">Dunaliella salina</name>
    <name type="common">Green alga</name>
    <name type="synonym">Protococcus salinus</name>
    <dbReference type="NCBI Taxonomy" id="3046"/>
    <lineage>
        <taxon>Eukaryota</taxon>
        <taxon>Viridiplantae</taxon>
        <taxon>Chlorophyta</taxon>
        <taxon>core chlorophytes</taxon>
        <taxon>Chlorophyceae</taxon>
        <taxon>CS clade</taxon>
        <taxon>Chlamydomonadales</taxon>
        <taxon>Dunaliellaceae</taxon>
        <taxon>Dunaliella</taxon>
    </lineage>
</organism>
<accession>A0ABQ7G8U4</accession>
<evidence type="ECO:0000313" key="3">
    <source>
        <dbReference type="Proteomes" id="UP000815325"/>
    </source>
</evidence>
<reference evidence="2" key="1">
    <citation type="submission" date="2017-08" db="EMBL/GenBank/DDBJ databases">
        <authorList>
            <person name="Polle J.E."/>
            <person name="Barry K."/>
            <person name="Cushman J."/>
            <person name="Schmutz J."/>
            <person name="Tran D."/>
            <person name="Hathwaick L.T."/>
            <person name="Yim W.C."/>
            <person name="Jenkins J."/>
            <person name="Mckie-Krisberg Z.M."/>
            <person name="Prochnik S."/>
            <person name="Lindquist E."/>
            <person name="Dockter R.B."/>
            <person name="Adam C."/>
            <person name="Molina H."/>
            <person name="Bunkerborg J."/>
            <person name="Jin E."/>
            <person name="Buchheim M."/>
            <person name="Magnuson J."/>
        </authorList>
    </citation>
    <scope>NUCLEOTIDE SEQUENCE</scope>
    <source>
        <strain evidence="2">CCAP 19/18</strain>
    </source>
</reference>
<evidence type="ECO:0000256" key="1">
    <source>
        <dbReference type="SAM" id="MobiDB-lite"/>
    </source>
</evidence>
<dbReference type="Proteomes" id="UP000815325">
    <property type="component" value="Unassembled WGS sequence"/>
</dbReference>
<proteinExistence type="predicted"/>
<evidence type="ECO:0000313" key="2">
    <source>
        <dbReference type="EMBL" id="KAF5831018.1"/>
    </source>
</evidence>
<feature type="region of interest" description="Disordered" evidence="1">
    <location>
        <begin position="103"/>
        <end position="136"/>
    </location>
</feature>
<dbReference type="EMBL" id="MU069985">
    <property type="protein sequence ID" value="KAF5831018.1"/>
    <property type="molecule type" value="Genomic_DNA"/>
</dbReference>
<feature type="compositionally biased region" description="Polar residues" evidence="1">
    <location>
        <begin position="119"/>
        <end position="136"/>
    </location>
</feature>
<comment type="caution">
    <text evidence="2">The sequence shown here is derived from an EMBL/GenBank/DDBJ whole genome shotgun (WGS) entry which is preliminary data.</text>
</comment>
<evidence type="ECO:0008006" key="4">
    <source>
        <dbReference type="Google" id="ProtNLM"/>
    </source>
</evidence>